<name>A0ABV7KDD5_9HYPH</name>
<protein>
    <submittedName>
        <fullName evidence="6">Lytic transglycosylase domain-containing protein</fullName>
        <ecNumber evidence="6">4.2.2.n1</ecNumber>
    </submittedName>
</protein>
<dbReference type="RefSeq" id="WP_378221833.1">
    <property type="nucleotide sequence ID" value="NZ_JBHRTK010000014.1"/>
</dbReference>
<sequence>MRVGVASIGLGVLAVCAGARAQDLPKQPRLAAVDASGRVVPLDAPGLVAAPAAAGPCPSASAMAPGDARALVARIAGEEGFYPDLVQAVAKSESHYDSVALSDKGAFGLMQLLPQTADRFKVDLCDPAGNVRGGVRFLRSLLDKYKNPFFVLAAYNAGEEAVAKSRGVPPYPETVRFVAQVVNDVYGWPGPGAPQRGAPGALAAAQPDVVEIAPKDERPRPAATKPPGKGEWSDGFVMHVD</sequence>
<dbReference type="Gene3D" id="1.10.530.10">
    <property type="match status" value="1"/>
</dbReference>
<evidence type="ECO:0000256" key="3">
    <source>
        <dbReference type="SAM" id="MobiDB-lite"/>
    </source>
</evidence>
<feature type="signal peptide" evidence="4">
    <location>
        <begin position="1"/>
        <end position="21"/>
    </location>
</feature>
<gene>
    <name evidence="6" type="ORF">ACFOHJ_14965</name>
</gene>
<dbReference type="Proteomes" id="UP001595583">
    <property type="component" value="Unassembled WGS sequence"/>
</dbReference>
<keyword evidence="6" id="KW-0456">Lyase</keyword>
<comment type="caution">
    <text evidence="6">The sequence shown here is derived from an EMBL/GenBank/DDBJ whole genome shotgun (WGS) entry which is preliminary data.</text>
</comment>
<feature type="region of interest" description="Disordered" evidence="3">
    <location>
        <begin position="213"/>
        <end position="241"/>
    </location>
</feature>
<evidence type="ECO:0000259" key="5">
    <source>
        <dbReference type="Pfam" id="PF01464"/>
    </source>
</evidence>
<keyword evidence="7" id="KW-1185">Reference proteome</keyword>
<evidence type="ECO:0000313" key="7">
    <source>
        <dbReference type="Proteomes" id="UP001595583"/>
    </source>
</evidence>
<dbReference type="InterPro" id="IPR023346">
    <property type="entry name" value="Lysozyme-like_dom_sf"/>
</dbReference>
<dbReference type="GO" id="GO:0016829">
    <property type="term" value="F:lyase activity"/>
    <property type="evidence" value="ECO:0007669"/>
    <property type="project" value="UniProtKB-KW"/>
</dbReference>
<evidence type="ECO:0000256" key="4">
    <source>
        <dbReference type="SAM" id="SignalP"/>
    </source>
</evidence>
<dbReference type="EC" id="4.2.2.n1" evidence="6"/>
<reference evidence="7" key="1">
    <citation type="journal article" date="2019" name="Int. J. Syst. Evol. Microbiol.">
        <title>The Global Catalogue of Microorganisms (GCM) 10K type strain sequencing project: providing services to taxonomists for standard genome sequencing and annotation.</title>
        <authorList>
            <consortium name="The Broad Institute Genomics Platform"/>
            <consortium name="The Broad Institute Genome Sequencing Center for Infectious Disease"/>
            <person name="Wu L."/>
            <person name="Ma J."/>
        </authorList>
    </citation>
    <scope>NUCLEOTIDE SEQUENCE [LARGE SCALE GENOMIC DNA]</scope>
    <source>
        <strain evidence="7">KCTC 52165</strain>
    </source>
</reference>
<comment type="similarity">
    <text evidence="1">Belongs to the transglycosylase Slt family.</text>
</comment>
<dbReference type="InterPro" id="IPR008258">
    <property type="entry name" value="Transglycosylase_SLT_dom_1"/>
</dbReference>
<evidence type="ECO:0000256" key="2">
    <source>
        <dbReference type="ARBA" id="ARBA00009387"/>
    </source>
</evidence>
<evidence type="ECO:0000256" key="1">
    <source>
        <dbReference type="ARBA" id="ARBA00007734"/>
    </source>
</evidence>
<dbReference type="Pfam" id="PF01464">
    <property type="entry name" value="SLT"/>
    <property type="match status" value="1"/>
</dbReference>
<comment type="similarity">
    <text evidence="2">Belongs to the virb1 family.</text>
</comment>
<feature type="chain" id="PRO_5045926802" evidence="4">
    <location>
        <begin position="22"/>
        <end position="241"/>
    </location>
</feature>
<organism evidence="6 7">
    <name type="scientific">Aquamicrobium soli</name>
    <dbReference type="NCBI Taxonomy" id="1811518"/>
    <lineage>
        <taxon>Bacteria</taxon>
        <taxon>Pseudomonadati</taxon>
        <taxon>Pseudomonadota</taxon>
        <taxon>Alphaproteobacteria</taxon>
        <taxon>Hyphomicrobiales</taxon>
        <taxon>Phyllobacteriaceae</taxon>
        <taxon>Aquamicrobium</taxon>
    </lineage>
</organism>
<keyword evidence="4" id="KW-0732">Signal</keyword>
<dbReference type="EMBL" id="JBHRTK010000014">
    <property type="protein sequence ID" value="MFC3207523.1"/>
    <property type="molecule type" value="Genomic_DNA"/>
</dbReference>
<evidence type="ECO:0000313" key="6">
    <source>
        <dbReference type="EMBL" id="MFC3207523.1"/>
    </source>
</evidence>
<accession>A0ABV7KDD5</accession>
<proteinExistence type="inferred from homology"/>
<dbReference type="SUPFAM" id="SSF53955">
    <property type="entry name" value="Lysozyme-like"/>
    <property type="match status" value="1"/>
</dbReference>
<feature type="domain" description="Transglycosylase SLT" evidence="5">
    <location>
        <begin position="78"/>
        <end position="165"/>
    </location>
</feature>
<dbReference type="PANTHER" id="PTHR37423:SF2">
    <property type="entry name" value="MEMBRANE-BOUND LYTIC MUREIN TRANSGLYCOSYLASE C"/>
    <property type="match status" value="1"/>
</dbReference>
<dbReference type="PANTHER" id="PTHR37423">
    <property type="entry name" value="SOLUBLE LYTIC MUREIN TRANSGLYCOSYLASE-RELATED"/>
    <property type="match status" value="1"/>
</dbReference>
<dbReference type="CDD" id="cd00254">
    <property type="entry name" value="LT-like"/>
    <property type="match status" value="1"/>
</dbReference>